<dbReference type="PANTHER" id="PTHR43685:SF2">
    <property type="entry name" value="GLYCOSYLTRANSFERASE 2-LIKE DOMAIN-CONTAINING PROTEIN"/>
    <property type="match status" value="1"/>
</dbReference>
<dbReference type="NCBIfam" id="TIGR01556">
    <property type="entry name" value="rhamnosyltran"/>
    <property type="match status" value="1"/>
</dbReference>
<evidence type="ECO:0000313" key="2">
    <source>
        <dbReference type="EMBL" id="AXY99657.1"/>
    </source>
</evidence>
<dbReference type="InterPro" id="IPR050834">
    <property type="entry name" value="Glycosyltransf_2"/>
</dbReference>
<dbReference type="CDD" id="cd02526">
    <property type="entry name" value="GT2_RfbF_like"/>
    <property type="match status" value="1"/>
</dbReference>
<dbReference type="AlphaFoldDB" id="A0A385JMT1"/>
<reference evidence="2" key="1">
    <citation type="journal article" date="2017" name="PLoS ONE">
        <title>Genetic diversity of the O antigens of Proteus species and the development of a suspension array for molecular serotyping.</title>
        <authorList>
            <person name="Yu X."/>
            <person name="Torzewska A."/>
            <person name="Zhang X."/>
            <person name="Yin Z."/>
            <person name="Drzewiecka D."/>
            <person name="Cao H."/>
            <person name="Liu B."/>
            <person name="Knirel Y.A."/>
            <person name="Rozalski A."/>
            <person name="Wang L."/>
        </authorList>
    </citation>
    <scope>NUCLEOTIDE SEQUENCE</scope>
    <source>
        <strain evidence="2">PrK 57/57</strain>
    </source>
</reference>
<accession>A0A385JMT1</accession>
<organism evidence="2">
    <name type="scientific">Proteus mirabilis</name>
    <dbReference type="NCBI Taxonomy" id="584"/>
    <lineage>
        <taxon>Bacteria</taxon>
        <taxon>Pseudomonadati</taxon>
        <taxon>Pseudomonadota</taxon>
        <taxon>Gammaproteobacteria</taxon>
        <taxon>Enterobacterales</taxon>
        <taxon>Morganellaceae</taxon>
        <taxon>Proteus</taxon>
    </lineage>
</organism>
<feature type="domain" description="Glycosyltransferase 2-like" evidence="1">
    <location>
        <begin position="5"/>
        <end position="106"/>
    </location>
</feature>
<protein>
    <submittedName>
        <fullName evidence="2">Gt2</fullName>
    </submittedName>
</protein>
<dbReference type="Pfam" id="PF00535">
    <property type="entry name" value="Glycos_transf_2"/>
    <property type="match status" value="1"/>
</dbReference>
<name>A0A385JMT1_PROMI</name>
<dbReference type="InterPro" id="IPR001173">
    <property type="entry name" value="Glyco_trans_2-like"/>
</dbReference>
<sequence length="297" mass="33930">MINAIIITYNPDLNILKKNILTLSTSKKINEIIIIDNSDNADNSIEFSKINNTTNRVKFFILKENKGIAFAQNIGLKYSVKSGLEYAILFDQDSFISSDLINLLLIGIKECNELNIKIAAVGPRPYDILEKRKSKSIIQKENIINKNITVCSQIIASGKLINLSCLNTVGLMDEDLFIDGVDHEWCWRAKRKGYNVAIIENAIMQHTLGDSRGNFLGLTYKIGAPVRLYYQFRNIIILSRRNYVPSYWKMRNLLGMIFRFIIFSCSTNEKKTRRKYMIKGLIDGLKNKKGSVKNSNK</sequence>
<evidence type="ECO:0000259" key="1">
    <source>
        <dbReference type="Pfam" id="PF00535"/>
    </source>
</evidence>
<proteinExistence type="predicted"/>
<dbReference type="PANTHER" id="PTHR43685">
    <property type="entry name" value="GLYCOSYLTRANSFERASE"/>
    <property type="match status" value="1"/>
</dbReference>
<dbReference type="EMBL" id="KY710707">
    <property type="protein sequence ID" value="AXY99657.1"/>
    <property type="molecule type" value="Genomic_DNA"/>
</dbReference>
<dbReference type="Gene3D" id="3.90.550.10">
    <property type="entry name" value="Spore Coat Polysaccharide Biosynthesis Protein SpsA, Chain A"/>
    <property type="match status" value="1"/>
</dbReference>
<dbReference type="InterPro" id="IPR029044">
    <property type="entry name" value="Nucleotide-diphossugar_trans"/>
</dbReference>
<dbReference type="SUPFAM" id="SSF53448">
    <property type="entry name" value="Nucleotide-diphospho-sugar transferases"/>
    <property type="match status" value="1"/>
</dbReference>
<dbReference type="InterPro" id="IPR006446">
    <property type="entry name" value="RhaTrfase"/>
</dbReference>